<dbReference type="AlphaFoldDB" id="A0AAV8TF38"/>
<reference evidence="1 2" key="1">
    <citation type="submission" date="2021-09" db="EMBL/GenBank/DDBJ databases">
        <title>Genomic insights and catalytic innovation underlie evolution of tropane alkaloids biosynthesis.</title>
        <authorList>
            <person name="Wang Y.-J."/>
            <person name="Tian T."/>
            <person name="Huang J.-P."/>
            <person name="Huang S.-X."/>
        </authorList>
    </citation>
    <scope>NUCLEOTIDE SEQUENCE [LARGE SCALE GENOMIC DNA]</scope>
    <source>
        <strain evidence="1">KIB-2018</strain>
        <tissue evidence="1">Leaf</tissue>
    </source>
</reference>
<organism evidence="1 2">
    <name type="scientific">Erythroxylum novogranatense</name>
    <dbReference type="NCBI Taxonomy" id="1862640"/>
    <lineage>
        <taxon>Eukaryota</taxon>
        <taxon>Viridiplantae</taxon>
        <taxon>Streptophyta</taxon>
        <taxon>Embryophyta</taxon>
        <taxon>Tracheophyta</taxon>
        <taxon>Spermatophyta</taxon>
        <taxon>Magnoliopsida</taxon>
        <taxon>eudicotyledons</taxon>
        <taxon>Gunneridae</taxon>
        <taxon>Pentapetalae</taxon>
        <taxon>rosids</taxon>
        <taxon>fabids</taxon>
        <taxon>Malpighiales</taxon>
        <taxon>Erythroxylaceae</taxon>
        <taxon>Erythroxylum</taxon>
    </lineage>
</organism>
<evidence type="ECO:0000313" key="1">
    <source>
        <dbReference type="EMBL" id="KAJ8764843.1"/>
    </source>
</evidence>
<name>A0AAV8TF38_9ROSI</name>
<dbReference type="EMBL" id="JAIWQS010000005">
    <property type="protein sequence ID" value="KAJ8764843.1"/>
    <property type="molecule type" value="Genomic_DNA"/>
</dbReference>
<keyword evidence="2" id="KW-1185">Reference proteome</keyword>
<comment type="caution">
    <text evidence="1">The sequence shown here is derived from an EMBL/GenBank/DDBJ whole genome shotgun (WGS) entry which is preliminary data.</text>
</comment>
<evidence type="ECO:0000313" key="2">
    <source>
        <dbReference type="Proteomes" id="UP001159364"/>
    </source>
</evidence>
<accession>A0AAV8TF38</accession>
<protein>
    <submittedName>
        <fullName evidence="1">Uncharacterized protein</fullName>
    </submittedName>
</protein>
<gene>
    <name evidence="1" type="ORF">K2173_010308</name>
</gene>
<dbReference type="Proteomes" id="UP001159364">
    <property type="component" value="Linkage Group LG05"/>
</dbReference>
<proteinExistence type="predicted"/>
<sequence>MRTAFGINTGDEGSAHQVTQADVILFFESFCGEVTFIGYAVHLHLGLKS</sequence>